<feature type="domain" description="SF3 helicase" evidence="6">
    <location>
        <begin position="436"/>
        <end position="587"/>
    </location>
</feature>
<gene>
    <name evidence="7" type="ORF">FEQ00_06237</name>
</gene>
<name>A0ABU2ED17_9BURK</name>
<dbReference type="InterPro" id="IPR051620">
    <property type="entry name" value="ORF904-like_C"/>
</dbReference>
<dbReference type="EMBL" id="VJSY01000071">
    <property type="protein sequence ID" value="MDR8757777.1"/>
    <property type="molecule type" value="Genomic_DNA"/>
</dbReference>
<reference evidence="7 8" key="1">
    <citation type="submission" date="2019-06" db="EMBL/GenBank/DDBJ databases">
        <title>Evolution of Burkholderia multivorans in the lungs of Cystic Fibrosis patients.</title>
        <authorList>
            <person name="Moreira L.M."/>
        </authorList>
    </citation>
    <scope>NUCLEOTIDE SEQUENCE [LARGE SCALE GENOMIC DNA]</scope>
    <source>
        <strain evidence="7 8">VC13239</strain>
    </source>
</reference>
<proteinExistence type="predicted"/>
<dbReference type="Gene3D" id="3.40.50.300">
    <property type="entry name" value="P-loop containing nucleotide triphosphate hydrolases"/>
    <property type="match status" value="1"/>
</dbReference>
<protein>
    <recommendedName>
        <fullName evidence="6">SF3 helicase domain-containing protein</fullName>
    </recommendedName>
</protein>
<sequence>MPSLARTRPTFLLKPRPEGTATVFDFKAHRAAALVPTLDDGRVRFDSDESGIALADLPHDDLPESDVADDEAKPIAEALDQDTAEALADDETAADETVPNDNTDSEAMNGAEPVASAIGEAANDGAVADRGAFQGHGTVPIETGRPEEEDRKSQVKALRQQLKILTAEAKAAATKAKSALNAKTKAEDKVVEREAVAATLTGTAQVREQAKIATARLAVERATAEAERLAADAEAAETARADADEALHALETLADTPDDVTPEVKYLNHCIADRTYRPGGRSLDNAQHTDDVFYQFNGTYWVPQTDEDNEYRAASFTLQHTADKATSRLVYSMLSFALMFLRKEHAKPAPGKGKIYVQLKNAVLEIVKATDGTVSILAHKPAPHFGTTACIQASIDWKRSVGPLDSKGSGVYTATPLDKTGLFGEFILSACHDDPGMMNYVAEAMGSTVTGDKTWRKAILLVGPKGSGKSTFQSLLTRVFHPAWAAVEPEKWAENFAMESMVGKTLYIASETENFPAKEFKAVVASDMINVTRKGKPSINMIPRGRLIIATNEPPRYRDDPSGAIADRLCCIPWDVQAETKPGGINTDLVEQIVSNPAELLQMVDFVIDGAVRLVQRGRFMPDAEAPAPVRMLKARVIASNNPVSSFVDAFDVKAADADQHTPKFEVYPLYVKHCQATGIKEQYRLNEVHFWRNMYAFFGTTWPRHQRGGIDYVPLLVKGIVPV</sequence>
<dbReference type="SUPFAM" id="SSF52540">
    <property type="entry name" value="P-loop containing nucleoside triphosphate hydrolases"/>
    <property type="match status" value="1"/>
</dbReference>
<evidence type="ECO:0000256" key="1">
    <source>
        <dbReference type="ARBA" id="ARBA00022741"/>
    </source>
</evidence>
<dbReference type="PROSITE" id="PS51206">
    <property type="entry name" value="SF3_HELICASE_1"/>
    <property type="match status" value="1"/>
</dbReference>
<evidence type="ECO:0000256" key="4">
    <source>
        <dbReference type="SAM" id="Coils"/>
    </source>
</evidence>
<keyword evidence="4" id="KW-0175">Coiled coil</keyword>
<dbReference type="Pfam" id="PF19263">
    <property type="entry name" value="DUF5906"/>
    <property type="match status" value="1"/>
</dbReference>
<dbReference type="InterPro" id="IPR027417">
    <property type="entry name" value="P-loop_NTPase"/>
</dbReference>
<evidence type="ECO:0000256" key="2">
    <source>
        <dbReference type="ARBA" id="ARBA00022801"/>
    </source>
</evidence>
<accession>A0ABU2ED17</accession>
<feature type="region of interest" description="Disordered" evidence="5">
    <location>
        <begin position="130"/>
        <end position="151"/>
    </location>
</feature>
<organism evidence="7 8">
    <name type="scientific">Burkholderia pseudomultivorans</name>
    <dbReference type="NCBI Taxonomy" id="1207504"/>
    <lineage>
        <taxon>Bacteria</taxon>
        <taxon>Pseudomonadati</taxon>
        <taxon>Pseudomonadota</taxon>
        <taxon>Betaproteobacteria</taxon>
        <taxon>Burkholderiales</taxon>
        <taxon>Burkholderiaceae</taxon>
        <taxon>Burkholderia</taxon>
        <taxon>Burkholderia cepacia complex</taxon>
    </lineage>
</organism>
<dbReference type="InterPro" id="IPR014015">
    <property type="entry name" value="Helicase_SF3_DNA-vir"/>
</dbReference>
<evidence type="ECO:0000256" key="5">
    <source>
        <dbReference type="SAM" id="MobiDB-lite"/>
    </source>
</evidence>
<dbReference type="PANTHER" id="PTHR35372">
    <property type="entry name" value="ATP BINDING PROTEIN-RELATED"/>
    <property type="match status" value="1"/>
</dbReference>
<evidence type="ECO:0000256" key="3">
    <source>
        <dbReference type="ARBA" id="ARBA00022840"/>
    </source>
</evidence>
<dbReference type="PANTHER" id="PTHR35372:SF2">
    <property type="entry name" value="SF3 HELICASE DOMAIN-CONTAINING PROTEIN"/>
    <property type="match status" value="1"/>
</dbReference>
<keyword evidence="3" id="KW-0067">ATP-binding</keyword>
<dbReference type="RefSeq" id="WP_175897084.1">
    <property type="nucleotide sequence ID" value="NZ_CADFDQ010000031.1"/>
</dbReference>
<keyword evidence="1" id="KW-0547">Nucleotide-binding</keyword>
<dbReference type="Proteomes" id="UP001248067">
    <property type="component" value="Unassembled WGS sequence"/>
</dbReference>
<feature type="region of interest" description="Disordered" evidence="5">
    <location>
        <begin position="88"/>
        <end position="108"/>
    </location>
</feature>
<evidence type="ECO:0000259" key="6">
    <source>
        <dbReference type="PROSITE" id="PS51206"/>
    </source>
</evidence>
<keyword evidence="8" id="KW-1185">Reference proteome</keyword>
<evidence type="ECO:0000313" key="7">
    <source>
        <dbReference type="EMBL" id="MDR8757777.1"/>
    </source>
</evidence>
<keyword evidence="2" id="KW-0378">Hydrolase</keyword>
<evidence type="ECO:0000313" key="8">
    <source>
        <dbReference type="Proteomes" id="UP001248067"/>
    </source>
</evidence>
<dbReference type="InterPro" id="IPR045455">
    <property type="entry name" value="NrS-1_pol-like_helicase"/>
</dbReference>
<comment type="caution">
    <text evidence="7">The sequence shown here is derived from an EMBL/GenBank/DDBJ whole genome shotgun (WGS) entry which is preliminary data.</text>
</comment>
<feature type="coiled-coil region" evidence="4">
    <location>
        <begin position="212"/>
        <end position="253"/>
    </location>
</feature>